<dbReference type="PANTHER" id="PTHR38448">
    <property type="entry name" value="REGULATORY PROTEIN YLBF-RELATED"/>
    <property type="match status" value="1"/>
</dbReference>
<sequence length="146" mass="16688">MFDSEVMQILDEVDNLADMIQDSQIFQQYEKAKETLENDTEAKALYRDFMKIRDQYTDVQRFGRYHPDYQKIMLETRRKKRAYEMHDTVVQFKQKETELQKLLDEVASIIASSISSHVKVDAGSPFAKNQIGCGCGSGGQCGCSVG</sequence>
<dbReference type="SUPFAM" id="SSF158622">
    <property type="entry name" value="YheA/YmcA-like"/>
    <property type="match status" value="1"/>
</dbReference>
<evidence type="ECO:0000313" key="2">
    <source>
        <dbReference type="Proteomes" id="UP000751852"/>
    </source>
</evidence>
<comment type="caution">
    <text evidence="1">The sequence shown here is derived from an EMBL/GenBank/DDBJ whole genome shotgun (WGS) entry which is preliminary data.</text>
</comment>
<dbReference type="Gene3D" id="1.20.1500.10">
    <property type="entry name" value="YheA/YmcA-like"/>
    <property type="match status" value="1"/>
</dbReference>
<dbReference type="InterPro" id="IPR010368">
    <property type="entry name" value="Com_YlbF"/>
</dbReference>
<protein>
    <submittedName>
        <fullName evidence="1">YlbF family regulator</fullName>
    </submittedName>
</protein>
<dbReference type="EMBL" id="JABANU010000005">
    <property type="protein sequence ID" value="MBI5974492.1"/>
    <property type="molecule type" value="Genomic_DNA"/>
</dbReference>
<dbReference type="PANTHER" id="PTHR38448:SF2">
    <property type="entry name" value="REGULATORY PROTEIN YLBF"/>
    <property type="match status" value="1"/>
</dbReference>
<dbReference type="InterPro" id="IPR023378">
    <property type="entry name" value="YheA/YmcA-like_dom_sf"/>
</dbReference>
<name>A0ABS0T6W7_9STAP</name>
<organism evidence="1 2">
    <name type="scientific">Staphylococcus canis</name>
    <dbReference type="NCBI Taxonomy" id="2724942"/>
    <lineage>
        <taxon>Bacteria</taxon>
        <taxon>Bacillati</taxon>
        <taxon>Bacillota</taxon>
        <taxon>Bacilli</taxon>
        <taxon>Bacillales</taxon>
        <taxon>Staphylococcaceae</taxon>
        <taxon>Staphylococcus</taxon>
    </lineage>
</organism>
<dbReference type="RefSeq" id="WP_198617286.1">
    <property type="nucleotide sequence ID" value="NZ_JABANU010000005.1"/>
</dbReference>
<proteinExistence type="predicted"/>
<evidence type="ECO:0000313" key="1">
    <source>
        <dbReference type="EMBL" id="MBI5974492.1"/>
    </source>
</evidence>
<dbReference type="InterPro" id="IPR052767">
    <property type="entry name" value="Bact_com_dev_regulator"/>
</dbReference>
<gene>
    <name evidence="1" type="ORF">HHH54_02630</name>
</gene>
<dbReference type="Proteomes" id="UP000751852">
    <property type="component" value="Unassembled WGS sequence"/>
</dbReference>
<keyword evidence="2" id="KW-1185">Reference proteome</keyword>
<reference evidence="1 2" key="1">
    <citation type="submission" date="2020-04" db="EMBL/GenBank/DDBJ databases">
        <title>Staphylococcus species from domestic dog.</title>
        <authorList>
            <person name="Paterson G.K."/>
        </authorList>
    </citation>
    <scope>NUCLEOTIDE SEQUENCE [LARGE SCALE GENOMIC DNA]</scope>
    <source>
        <strain evidence="1 2">H16/1A</strain>
    </source>
</reference>
<dbReference type="Pfam" id="PF06133">
    <property type="entry name" value="Com_YlbF"/>
    <property type="match status" value="1"/>
</dbReference>
<accession>A0ABS0T6W7</accession>